<dbReference type="SMART" id="SM01321">
    <property type="entry name" value="Y1_Tnp"/>
    <property type="match status" value="1"/>
</dbReference>
<name>A0ABU3HM86_9CHRO</name>
<evidence type="ECO:0000259" key="1">
    <source>
        <dbReference type="SMART" id="SM01321"/>
    </source>
</evidence>
<dbReference type="SUPFAM" id="SSF143422">
    <property type="entry name" value="Transposase IS200-like"/>
    <property type="match status" value="1"/>
</dbReference>
<dbReference type="InterPro" id="IPR002686">
    <property type="entry name" value="Transposase_17"/>
</dbReference>
<feature type="domain" description="Transposase IS200-like" evidence="1">
    <location>
        <begin position="30"/>
        <end position="151"/>
    </location>
</feature>
<dbReference type="NCBIfam" id="NF047646">
    <property type="entry name" value="REP_Tyr_transpos"/>
    <property type="match status" value="1"/>
</dbReference>
<gene>
    <name evidence="2" type="ORF">RAM70_14085</name>
</gene>
<dbReference type="PANTHER" id="PTHR36966:SF1">
    <property type="entry name" value="REP-ASSOCIATED TYROSINE TRANSPOSASE"/>
    <property type="match status" value="1"/>
</dbReference>
<dbReference type="InterPro" id="IPR036515">
    <property type="entry name" value="Transposase_17_sf"/>
</dbReference>
<dbReference type="Proteomes" id="UP001180650">
    <property type="component" value="Unassembled WGS sequence"/>
</dbReference>
<comment type="caution">
    <text evidence="2">The sequence shown here is derived from an EMBL/GenBank/DDBJ whole genome shotgun (WGS) entry which is preliminary data.</text>
</comment>
<protein>
    <submittedName>
        <fullName evidence="2">Transposase</fullName>
    </submittedName>
</protein>
<proteinExistence type="predicted"/>
<evidence type="ECO:0000313" key="2">
    <source>
        <dbReference type="EMBL" id="MDT3675593.1"/>
    </source>
</evidence>
<dbReference type="Gene3D" id="3.30.70.1290">
    <property type="entry name" value="Transposase IS200-like"/>
    <property type="match status" value="1"/>
</dbReference>
<accession>A0ABU3HM86</accession>
<dbReference type="InterPro" id="IPR052715">
    <property type="entry name" value="RAYT_transposase"/>
</dbReference>
<organism evidence="2 3">
    <name type="scientific">Microcystis wesenbergii NRERC-220</name>
    <dbReference type="NCBI Taxonomy" id="3068991"/>
    <lineage>
        <taxon>Bacteria</taxon>
        <taxon>Bacillati</taxon>
        <taxon>Cyanobacteriota</taxon>
        <taxon>Cyanophyceae</taxon>
        <taxon>Oscillatoriophycideae</taxon>
        <taxon>Chroococcales</taxon>
        <taxon>Microcystaceae</taxon>
        <taxon>Microcystis</taxon>
    </lineage>
</organism>
<evidence type="ECO:0000313" key="3">
    <source>
        <dbReference type="Proteomes" id="UP001180650"/>
    </source>
</evidence>
<keyword evidence="3" id="KW-1185">Reference proteome</keyword>
<dbReference type="PANTHER" id="PTHR36966">
    <property type="entry name" value="REP-ASSOCIATED TYROSINE TRANSPOSASE"/>
    <property type="match status" value="1"/>
</dbReference>
<reference evidence="2" key="1">
    <citation type="submission" date="2023-08" db="EMBL/GenBank/DDBJ databases">
        <authorList>
            <person name="Park H.-K."/>
            <person name="Kim I.-S."/>
        </authorList>
    </citation>
    <scope>NUCLEOTIDE SEQUENCE</scope>
    <source>
        <strain evidence="2">NRERC-220</strain>
    </source>
</reference>
<sequence length="197" mass="23262">MLFRRYRGAGSGERGETIHNLGVNHTIKNGFGITYQREPWLCCDVARKALRQGIEKVRVKYPFVIDAFVLLPDHFHCLWTLPDDDQDFSVRLRLIKTYVTKHYGQALGVNREVSRSRQKRGEGNLWQRRFWEHLIRDEQDFATHCDYIHDNPVRHGFCENPQDWQYSSIHRFIAQGIYPQDWGSGERIAKPEGFWGD</sequence>
<dbReference type="EMBL" id="JAVSJA010000001">
    <property type="protein sequence ID" value="MDT3675593.1"/>
    <property type="molecule type" value="Genomic_DNA"/>
</dbReference>